<dbReference type="AlphaFoldDB" id="A0A7V4FDB2"/>
<protein>
    <submittedName>
        <fullName evidence="1">Uncharacterized protein</fullName>
    </submittedName>
</protein>
<proteinExistence type="predicted"/>
<evidence type="ECO:0000313" key="1">
    <source>
        <dbReference type="EMBL" id="HGQ55131.1"/>
    </source>
</evidence>
<sequence length="67" mass="8178">MVKVLVNLYEKLKEMAKKYYLSLCWDYSKLTYKYYPIKIPLDLESLVNKDLFKEKQKKEVISEAYLF</sequence>
<name>A0A7V4FDB2_UNCW3</name>
<dbReference type="EMBL" id="DTBX01000056">
    <property type="protein sequence ID" value="HGQ55131.1"/>
    <property type="molecule type" value="Genomic_DNA"/>
</dbReference>
<organism evidence="1">
    <name type="scientific">candidate division WOR-3 bacterium</name>
    <dbReference type="NCBI Taxonomy" id="2052148"/>
    <lineage>
        <taxon>Bacteria</taxon>
        <taxon>Bacteria division WOR-3</taxon>
    </lineage>
</organism>
<gene>
    <name evidence="1" type="ORF">ENU28_01535</name>
</gene>
<accession>A0A7V4FDB2</accession>
<reference evidence="1" key="1">
    <citation type="journal article" date="2020" name="mSystems">
        <title>Genome- and Community-Level Interaction Insights into Carbon Utilization and Element Cycling Functions of Hydrothermarchaeota in Hydrothermal Sediment.</title>
        <authorList>
            <person name="Zhou Z."/>
            <person name="Liu Y."/>
            <person name="Xu W."/>
            <person name="Pan J."/>
            <person name="Luo Z.H."/>
            <person name="Li M."/>
        </authorList>
    </citation>
    <scope>NUCLEOTIDE SEQUENCE [LARGE SCALE GENOMIC DNA]</scope>
    <source>
        <strain evidence="1">SpSt-655</strain>
    </source>
</reference>
<comment type="caution">
    <text evidence="1">The sequence shown here is derived from an EMBL/GenBank/DDBJ whole genome shotgun (WGS) entry which is preliminary data.</text>
</comment>